<accession>A0ABT8ZRX7</accession>
<dbReference type="Proteomes" id="UP001176471">
    <property type="component" value="Unassembled WGS sequence"/>
</dbReference>
<protein>
    <submittedName>
        <fullName evidence="1">Uncharacterized protein</fullName>
    </submittedName>
</protein>
<organism evidence="1 2">
    <name type="scientific">Sphingobium cyanobacteriorum</name>
    <dbReference type="NCBI Taxonomy" id="3063954"/>
    <lineage>
        <taxon>Bacteria</taxon>
        <taxon>Pseudomonadati</taxon>
        <taxon>Pseudomonadota</taxon>
        <taxon>Alphaproteobacteria</taxon>
        <taxon>Sphingomonadales</taxon>
        <taxon>Sphingomonadaceae</taxon>
        <taxon>Sphingobium</taxon>
    </lineage>
</organism>
<dbReference type="EMBL" id="JAUQOM010000007">
    <property type="protein sequence ID" value="MDO7836201.1"/>
    <property type="molecule type" value="Genomic_DNA"/>
</dbReference>
<sequence length="46" mass="5503">MIRVARTDPRFSSLYRATVARGWDKLRAYYALDPLALLWQKCGMRW</sequence>
<dbReference type="RefSeq" id="WP_304536620.1">
    <property type="nucleotide sequence ID" value="NZ_JAUQOM010000007.1"/>
</dbReference>
<keyword evidence="2" id="KW-1185">Reference proteome</keyword>
<reference evidence="1" key="1">
    <citation type="submission" date="2023-07" db="EMBL/GenBank/DDBJ databases">
        <title>Bacterial whole genome sequence for Sphingobium sp. HBC34.</title>
        <authorList>
            <person name="Le V."/>
            <person name="Ko S.-R."/>
            <person name="Ahn C.-Y."/>
            <person name="Oh H.-M."/>
        </authorList>
    </citation>
    <scope>NUCLEOTIDE SEQUENCE</scope>
    <source>
        <strain evidence="1">HBC34</strain>
    </source>
</reference>
<gene>
    <name evidence="1" type="ORF">Q4610_14215</name>
</gene>
<evidence type="ECO:0000313" key="1">
    <source>
        <dbReference type="EMBL" id="MDO7836201.1"/>
    </source>
</evidence>
<comment type="caution">
    <text evidence="1">The sequence shown here is derived from an EMBL/GenBank/DDBJ whole genome shotgun (WGS) entry which is preliminary data.</text>
</comment>
<proteinExistence type="predicted"/>
<evidence type="ECO:0000313" key="2">
    <source>
        <dbReference type="Proteomes" id="UP001176471"/>
    </source>
</evidence>
<name>A0ABT8ZRX7_9SPHN</name>